<feature type="domain" description="Recombinase" evidence="3">
    <location>
        <begin position="163"/>
        <end position="302"/>
    </location>
</feature>
<dbReference type="Pfam" id="PF13408">
    <property type="entry name" value="Zn_ribbon_recom"/>
    <property type="match status" value="1"/>
</dbReference>
<dbReference type="InterPro" id="IPR038109">
    <property type="entry name" value="DNA_bind_recomb_sf"/>
</dbReference>
<protein>
    <submittedName>
        <fullName evidence="4">DNA invertase Pin-like site-specific DNA recombinase/ElaB/YqjD/DUF883 family membrane-anchored ribosome-binding protein</fullName>
    </submittedName>
</protein>
<dbReference type="SUPFAM" id="SSF53041">
    <property type="entry name" value="Resolvase-like"/>
    <property type="match status" value="1"/>
</dbReference>
<reference evidence="4 5" key="1">
    <citation type="submission" date="2021-03" db="EMBL/GenBank/DDBJ databases">
        <title>Genomic Encyclopedia of Type Strains, Phase IV (KMG-IV): sequencing the most valuable type-strain genomes for metagenomic binning, comparative biology and taxonomic classification.</title>
        <authorList>
            <person name="Goeker M."/>
        </authorList>
    </citation>
    <scope>NUCLEOTIDE SEQUENCE [LARGE SCALE GENOMIC DNA]</scope>
    <source>
        <strain evidence="4 5">DSM 24738</strain>
    </source>
</reference>
<dbReference type="Pfam" id="PF00239">
    <property type="entry name" value="Resolvase"/>
    <property type="match status" value="1"/>
</dbReference>
<keyword evidence="5" id="KW-1185">Reference proteome</keyword>
<feature type="domain" description="Resolvase/invertase-type recombinase catalytic" evidence="2">
    <location>
        <begin position="2"/>
        <end position="154"/>
    </location>
</feature>
<dbReference type="InterPro" id="IPR025827">
    <property type="entry name" value="Zn_ribbon_recom_dom"/>
</dbReference>
<organism evidence="4 5">
    <name type="scientific">Ammoniphilus resinae</name>
    <dbReference type="NCBI Taxonomy" id="861532"/>
    <lineage>
        <taxon>Bacteria</taxon>
        <taxon>Bacillati</taxon>
        <taxon>Bacillota</taxon>
        <taxon>Bacilli</taxon>
        <taxon>Bacillales</taxon>
        <taxon>Paenibacillaceae</taxon>
        <taxon>Aneurinibacillus group</taxon>
        <taxon>Ammoniphilus</taxon>
    </lineage>
</organism>
<dbReference type="Gene3D" id="3.90.1750.20">
    <property type="entry name" value="Putative Large Serine Recombinase, Chain B, Domain 2"/>
    <property type="match status" value="1"/>
</dbReference>
<dbReference type="InterPro" id="IPR011109">
    <property type="entry name" value="DNA_bind_recombinase_dom"/>
</dbReference>
<dbReference type="InterPro" id="IPR050639">
    <property type="entry name" value="SSR_resolvase"/>
</dbReference>
<dbReference type="RefSeq" id="WP_209810962.1">
    <property type="nucleotide sequence ID" value="NZ_JAGGKT010000008.1"/>
</dbReference>
<dbReference type="PROSITE" id="PS51737">
    <property type="entry name" value="RECOMBINASE_DNA_BIND"/>
    <property type="match status" value="1"/>
</dbReference>
<dbReference type="InterPro" id="IPR036162">
    <property type="entry name" value="Resolvase-like_N_sf"/>
</dbReference>
<dbReference type="Gene3D" id="3.40.50.1390">
    <property type="entry name" value="Resolvase, N-terminal catalytic domain"/>
    <property type="match status" value="1"/>
</dbReference>
<gene>
    <name evidence="4" type="ORF">J2Z37_002949</name>
</gene>
<dbReference type="PANTHER" id="PTHR30461:SF23">
    <property type="entry name" value="DNA RECOMBINASE-RELATED"/>
    <property type="match status" value="1"/>
</dbReference>
<evidence type="ECO:0000259" key="3">
    <source>
        <dbReference type="PROSITE" id="PS51737"/>
    </source>
</evidence>
<accession>A0ABS4GRN6</accession>
<sequence length="525" mass="61026">MKACIYARKSTSKFGQKETIENQIETCRTEAKKLELDVVDTKVDTGTGRDDLNRPEVKELINDALSGKYQCIIMKGVSRFYRDTEKGLGLIKLLDRHNVRVITVEEGFDSMEQRTGTGKLDTSRITMYLMFSEMESKKIADRVKYTQLEKARKGEWNIAPNPPYGYKYDSNSKKLVIDEAKAEVVKEIFTLYEQGTGFRNIAIHLNEKGIPSPGGKDWRGRRIQYIISNRTYAGDVIFNMESKKELPYKKPERYNKTREDTFVGQEPNDESKWVVKENAHEAIISRELFNKVNGLRDIKSRNRGIKQEYALLSGLIKCAKCGKGMTVKRREGYEPRYYCLTYQQKGKKYCDNGNIRMDTVESHILGDLMELYQHEEILDQLIQKYSSSIAVSGNNSQKEINTLEKKINALTDKMDKLLEKNIDGDITDQQFKNLNTKYANELNILTEKLILSKQKNSTQISSKERIEKFKKHLHEIIDIKNKDIEEKRLILIKLIDKVEVLFYKDTKEYDITIYYTFQNPQSEQN</sequence>
<dbReference type="PANTHER" id="PTHR30461">
    <property type="entry name" value="DNA-INVERTASE FROM LAMBDOID PROPHAGE"/>
    <property type="match status" value="1"/>
</dbReference>
<comment type="caution">
    <text evidence="4">The sequence shown here is derived from an EMBL/GenBank/DDBJ whole genome shotgun (WGS) entry which is preliminary data.</text>
</comment>
<dbReference type="Pfam" id="PF07508">
    <property type="entry name" value="Recombinase"/>
    <property type="match status" value="1"/>
</dbReference>
<name>A0ABS4GRN6_9BACL</name>
<evidence type="ECO:0000313" key="4">
    <source>
        <dbReference type="EMBL" id="MBP1932938.1"/>
    </source>
</evidence>
<dbReference type="SMART" id="SM00857">
    <property type="entry name" value="Resolvase"/>
    <property type="match status" value="1"/>
</dbReference>
<dbReference type="EMBL" id="JAGGKT010000008">
    <property type="protein sequence ID" value="MBP1932938.1"/>
    <property type="molecule type" value="Genomic_DNA"/>
</dbReference>
<dbReference type="CDD" id="cd00338">
    <property type="entry name" value="Ser_Recombinase"/>
    <property type="match status" value="1"/>
</dbReference>
<evidence type="ECO:0000256" key="1">
    <source>
        <dbReference type="SAM" id="Coils"/>
    </source>
</evidence>
<dbReference type="InterPro" id="IPR006119">
    <property type="entry name" value="Resolv_N"/>
</dbReference>
<evidence type="ECO:0000259" key="2">
    <source>
        <dbReference type="PROSITE" id="PS51736"/>
    </source>
</evidence>
<proteinExistence type="predicted"/>
<evidence type="ECO:0000313" key="5">
    <source>
        <dbReference type="Proteomes" id="UP001519343"/>
    </source>
</evidence>
<feature type="coiled-coil region" evidence="1">
    <location>
        <begin position="393"/>
        <end position="420"/>
    </location>
</feature>
<keyword evidence="1" id="KW-0175">Coiled coil</keyword>
<dbReference type="Proteomes" id="UP001519343">
    <property type="component" value="Unassembled WGS sequence"/>
</dbReference>
<dbReference type="PROSITE" id="PS51736">
    <property type="entry name" value="RECOMBINASES_3"/>
    <property type="match status" value="1"/>
</dbReference>